<dbReference type="InterPro" id="IPR027405">
    <property type="entry name" value="YidB-like"/>
</dbReference>
<evidence type="ECO:0000313" key="2">
    <source>
        <dbReference type="Proteomes" id="UP000316252"/>
    </source>
</evidence>
<reference evidence="1 2" key="1">
    <citation type="submission" date="2019-06" db="EMBL/GenBank/DDBJ databases">
        <authorList>
            <person name="Li F."/>
        </authorList>
    </citation>
    <scope>NUCLEOTIDE SEQUENCE [LARGE SCALE GENOMIC DNA]</scope>
    <source>
        <strain evidence="1 2">10F1D-1</strain>
    </source>
</reference>
<dbReference type="InterPro" id="IPR009282">
    <property type="entry name" value="DUF937"/>
</dbReference>
<evidence type="ECO:0000313" key="1">
    <source>
        <dbReference type="EMBL" id="TPW76474.1"/>
    </source>
</evidence>
<dbReference type="SUPFAM" id="SSF140804">
    <property type="entry name" value="YidB-like"/>
    <property type="match status" value="1"/>
</dbReference>
<comment type="caution">
    <text evidence="1">The sequence shown here is derived from an EMBL/GenBank/DDBJ whole genome shotgun (WGS) entry which is preliminary data.</text>
</comment>
<gene>
    <name evidence="1" type="ORF">FJ657_11995</name>
</gene>
<organism evidence="1 2">
    <name type="scientific">Schumannella soli</name>
    <dbReference type="NCBI Taxonomy" id="2590779"/>
    <lineage>
        <taxon>Bacteria</taxon>
        <taxon>Bacillati</taxon>
        <taxon>Actinomycetota</taxon>
        <taxon>Actinomycetes</taxon>
        <taxon>Micrococcales</taxon>
        <taxon>Microbacteriaceae</taxon>
        <taxon>Schumannella</taxon>
    </lineage>
</organism>
<dbReference type="Pfam" id="PF06078">
    <property type="entry name" value="DUF937"/>
    <property type="match status" value="1"/>
</dbReference>
<dbReference type="RefSeq" id="WP_141163829.1">
    <property type="nucleotide sequence ID" value="NZ_VHQG01000002.1"/>
</dbReference>
<proteinExistence type="predicted"/>
<protein>
    <submittedName>
        <fullName evidence="1">DUF937 domain-containing protein</fullName>
    </submittedName>
</protein>
<dbReference type="Proteomes" id="UP000316252">
    <property type="component" value="Unassembled WGS sequence"/>
</dbReference>
<sequence length="189" mass="18289">MSDIDQLLKTLPVGDIARQVGVDEDTAQDALQQILPGLVGGLQANVADGGGASLEKALGFHQGRSLSLADVDEADGQKIVKNVFGDNAAPVASKLADSSAKSSVTSGLIEKILPIVAPLVLAWLANRFFGQKDAGSSASAAPASSGGGLGDILGGLLGGGSGSSGGSSSGGGIGDILGGLGGLLGGGKR</sequence>
<dbReference type="EMBL" id="VHQG01000002">
    <property type="protein sequence ID" value="TPW76474.1"/>
    <property type="molecule type" value="Genomic_DNA"/>
</dbReference>
<keyword evidence="2" id="KW-1185">Reference proteome</keyword>
<accession>A0A506XUG8</accession>
<name>A0A506XUG8_9MICO</name>
<dbReference type="AlphaFoldDB" id="A0A506XUG8"/>
<dbReference type="OrthoDB" id="3577641at2"/>